<protein>
    <submittedName>
        <fullName evidence="1">Uncharacterized protein</fullName>
    </submittedName>
</protein>
<proteinExistence type="predicted"/>
<accession>A0ACC1BFC6</accession>
<name>A0ACC1BFC6_9ROSI</name>
<keyword evidence="2" id="KW-1185">Reference proteome</keyword>
<dbReference type="EMBL" id="CM047901">
    <property type="protein sequence ID" value="KAJ0097648.1"/>
    <property type="molecule type" value="Genomic_DNA"/>
</dbReference>
<evidence type="ECO:0000313" key="1">
    <source>
        <dbReference type="EMBL" id="KAJ0097648.1"/>
    </source>
</evidence>
<dbReference type="Proteomes" id="UP001164250">
    <property type="component" value="Chromosome 5"/>
</dbReference>
<reference evidence="2" key="1">
    <citation type="journal article" date="2023" name="G3 (Bethesda)">
        <title>Genome assembly and association tests identify interacting loci associated with vigor, precocity, and sex in interspecific pistachio rootstocks.</title>
        <authorList>
            <person name="Palmer W."/>
            <person name="Jacygrad E."/>
            <person name="Sagayaradj S."/>
            <person name="Cavanaugh K."/>
            <person name="Han R."/>
            <person name="Bertier L."/>
            <person name="Beede B."/>
            <person name="Kafkas S."/>
            <person name="Golino D."/>
            <person name="Preece J."/>
            <person name="Michelmore R."/>
        </authorList>
    </citation>
    <scope>NUCLEOTIDE SEQUENCE [LARGE SCALE GENOMIC DNA]</scope>
</reference>
<comment type="caution">
    <text evidence="1">The sequence shown here is derived from an EMBL/GenBank/DDBJ whole genome shotgun (WGS) entry which is preliminary data.</text>
</comment>
<gene>
    <name evidence="1" type="ORF">Patl1_29277</name>
</gene>
<organism evidence="1 2">
    <name type="scientific">Pistacia atlantica</name>
    <dbReference type="NCBI Taxonomy" id="434234"/>
    <lineage>
        <taxon>Eukaryota</taxon>
        <taxon>Viridiplantae</taxon>
        <taxon>Streptophyta</taxon>
        <taxon>Embryophyta</taxon>
        <taxon>Tracheophyta</taxon>
        <taxon>Spermatophyta</taxon>
        <taxon>Magnoliopsida</taxon>
        <taxon>eudicotyledons</taxon>
        <taxon>Gunneridae</taxon>
        <taxon>Pentapetalae</taxon>
        <taxon>rosids</taxon>
        <taxon>malvids</taxon>
        <taxon>Sapindales</taxon>
        <taxon>Anacardiaceae</taxon>
        <taxon>Pistacia</taxon>
    </lineage>
</organism>
<evidence type="ECO:0000313" key="2">
    <source>
        <dbReference type="Proteomes" id="UP001164250"/>
    </source>
</evidence>
<sequence length="226" mass="26054">MVDENSIVNRRYTYTHECKWPIEAIDIHHIFVRRSRAKRFFIYLSVIIVLSKSLFLLLSKDQSIPVLLWSFILSGFFIKLLLWKPVEKETVIIMPALGVQLETHYLSFSLGPETDSVVFLPHANMINLALAFEANVVETAEDLDLFPFGRIIRQFFPLDKILRPVLLECVTPITCYWSLSLVVRDEGELMLVFQELRPPVKMLVPIWKALCANIDDEKGLDTDDGS</sequence>